<dbReference type="AlphaFoldDB" id="G2PA23"/>
<dbReference type="EMBL" id="CP002994">
    <property type="protein sequence ID" value="AEM80531.1"/>
    <property type="molecule type" value="Genomic_DNA"/>
</dbReference>
<dbReference type="PANTHER" id="PTHR33387:SF3">
    <property type="entry name" value="DUF985 DOMAIN-CONTAINING PROTEIN"/>
    <property type="match status" value="1"/>
</dbReference>
<evidence type="ECO:0000313" key="3">
    <source>
        <dbReference type="Proteomes" id="UP000008703"/>
    </source>
</evidence>
<dbReference type="Gene3D" id="2.60.120.10">
    <property type="entry name" value="Jelly Rolls"/>
    <property type="match status" value="1"/>
</dbReference>
<sequence>MKAVRDMTTSRRPATAEWLGLEPHPEGGWYRETWRSDVTVRLPGYQGERATATAIYFLLTPGEESRWHVVRSAELWLWHSGGPLQLRLGGTGDGPEATPTELVLGSDIASGQRPQAVVPPGTWQSARPAADEEVLVSCVVSPGFDFADFRLLED</sequence>
<dbReference type="HOGENOM" id="CLU_088365_1_1_11"/>
<dbReference type="Pfam" id="PF06172">
    <property type="entry name" value="Cupin_5"/>
    <property type="match status" value="1"/>
</dbReference>
<organism evidence="2 3">
    <name type="scientific">Streptomyces violaceusniger (strain Tu 4113)</name>
    <dbReference type="NCBI Taxonomy" id="653045"/>
    <lineage>
        <taxon>Bacteria</taxon>
        <taxon>Bacillati</taxon>
        <taxon>Actinomycetota</taxon>
        <taxon>Actinomycetes</taxon>
        <taxon>Kitasatosporales</taxon>
        <taxon>Streptomycetaceae</taxon>
        <taxon>Streptomyces</taxon>
        <taxon>Streptomyces violaceusniger group</taxon>
    </lineage>
</organism>
<accession>G2PA23</accession>
<reference evidence="2" key="1">
    <citation type="submission" date="2011-08" db="EMBL/GenBank/DDBJ databases">
        <title>Complete sequence of chromosome of Streptomyces violaceusniger Tu 4113.</title>
        <authorList>
            <consortium name="US DOE Joint Genome Institute"/>
            <person name="Lucas S."/>
            <person name="Han J."/>
            <person name="Lapidus A."/>
            <person name="Cheng J.-F."/>
            <person name="Goodwin L."/>
            <person name="Pitluck S."/>
            <person name="Peters L."/>
            <person name="Ivanova N."/>
            <person name="Daligault H."/>
            <person name="Detter J.C."/>
            <person name="Han C."/>
            <person name="Tapia R."/>
            <person name="Land M."/>
            <person name="Hauser L."/>
            <person name="Kyrpides N."/>
            <person name="Ivanova N."/>
            <person name="Pagani I."/>
            <person name="Hagen A."/>
            <person name="Katz L."/>
            <person name="Fiedler H.-P."/>
            <person name="Keasling J."/>
            <person name="Fortman J."/>
            <person name="Woyke T."/>
        </authorList>
    </citation>
    <scope>NUCLEOTIDE SEQUENCE [LARGE SCALE GENOMIC DNA]</scope>
    <source>
        <strain evidence="2">Tu 4113</strain>
    </source>
</reference>
<dbReference type="eggNOG" id="COG3542">
    <property type="taxonomic scope" value="Bacteria"/>
</dbReference>
<name>G2PA23_STRV4</name>
<dbReference type="CDD" id="cd06121">
    <property type="entry name" value="cupin_YML079wp"/>
    <property type="match status" value="1"/>
</dbReference>
<proteinExistence type="predicted"/>
<keyword evidence="3" id="KW-1185">Reference proteome</keyword>
<dbReference type="Proteomes" id="UP000008703">
    <property type="component" value="Chromosome"/>
</dbReference>
<dbReference type="InterPro" id="IPR009327">
    <property type="entry name" value="Cupin_DUF985"/>
</dbReference>
<gene>
    <name evidence="2" type="ORF">Strvi_0760</name>
</gene>
<dbReference type="InterPro" id="IPR011051">
    <property type="entry name" value="RmlC_Cupin_sf"/>
</dbReference>
<dbReference type="SUPFAM" id="SSF51182">
    <property type="entry name" value="RmlC-like cupins"/>
    <property type="match status" value="1"/>
</dbReference>
<dbReference type="InterPro" id="IPR014710">
    <property type="entry name" value="RmlC-like_jellyroll"/>
</dbReference>
<protein>
    <recommendedName>
        <fullName evidence="1">DUF985 domain-containing protein</fullName>
    </recommendedName>
</protein>
<feature type="domain" description="DUF985" evidence="1">
    <location>
        <begin position="17"/>
        <end position="151"/>
    </location>
</feature>
<evidence type="ECO:0000313" key="2">
    <source>
        <dbReference type="EMBL" id="AEM80531.1"/>
    </source>
</evidence>
<dbReference type="InterPro" id="IPR039935">
    <property type="entry name" value="YML079W-like"/>
</dbReference>
<dbReference type="PANTHER" id="PTHR33387">
    <property type="entry name" value="RMLC-LIKE JELLY ROLL FOLD PROTEIN"/>
    <property type="match status" value="1"/>
</dbReference>
<evidence type="ECO:0000259" key="1">
    <source>
        <dbReference type="Pfam" id="PF06172"/>
    </source>
</evidence>
<dbReference type="KEGG" id="svl:Strvi_0760"/>